<reference evidence="1" key="1">
    <citation type="journal article" date="2022" name="Cell">
        <title>Design, construction, and in vivo augmentation of a complex gut microbiome.</title>
        <authorList>
            <person name="Cheng A.G."/>
            <person name="Ho P.Y."/>
            <person name="Aranda-Diaz A."/>
            <person name="Jain S."/>
            <person name="Yu F.B."/>
            <person name="Meng X."/>
            <person name="Wang M."/>
            <person name="Iakiviak M."/>
            <person name="Nagashima K."/>
            <person name="Zhao A."/>
            <person name="Murugkar P."/>
            <person name="Patil A."/>
            <person name="Atabakhsh K."/>
            <person name="Weakley A."/>
            <person name="Yan J."/>
            <person name="Brumbaugh A.R."/>
            <person name="Higginbottom S."/>
            <person name="Dimas A."/>
            <person name="Shiver A.L."/>
            <person name="Deutschbauer A."/>
            <person name="Neff N."/>
            <person name="Sonnenburg J.L."/>
            <person name="Huang K.C."/>
            <person name="Fischbach M.A."/>
        </authorList>
    </citation>
    <scope>NUCLEOTIDE SEQUENCE</scope>
    <source>
        <strain evidence="1">AP11</strain>
    </source>
</reference>
<keyword evidence="2" id="KW-1185">Reference proteome</keyword>
<dbReference type="InterPro" id="IPR006517">
    <property type="entry name" value="Phage_terminase_lsu-like_C"/>
</dbReference>
<sequence length="482" mass="54643">MPIPTPRQAAEELARRSLSDFARTMIPALDLTPFHRSYYDTLDRFARGEIRRLIVSIPPQHGKSLGSSVLLPAYLLGRQPDRRIALASYNLRLASRFNRQIQRLMDASAYRSVFPRTRLKRSSAKDRGTLRTAEEFELVGSRGGLLSVGRDGALTGRPVDVFILDDLYKNAQEANSPLVRDHAWDWYNAVVKTRLHNDSQELLVFTRWHEDDLIGRIAAREPITDINEVGQRPAGPSSWLRLNFEAVKQGPSTSADPRRQGEPLWPARHSSELLEQKRRLDPMLFETMYQGNPSSAEGVLYGDRFATYDKLPERTIKKGNYTDTADSGEDYLCSVCYETGTDDTIYITDVLYTPLGMEATEPLVAAMLQRNGTRTARIESNNGGRGFARAVAKLCPQTRIEWFHQYRNKEARVLSNATEVAARIRMPEDWHRRWSEFYGDVVSFRRLFRSNRRDDAPDVLTGIVETESAGPGKCIRAVGFSG</sequence>
<dbReference type="GeneID" id="82891212"/>
<organism evidence="1 2">
    <name type="scientific">Alistipes ihumii AP11</name>
    <dbReference type="NCBI Taxonomy" id="1211813"/>
    <lineage>
        <taxon>Bacteria</taxon>
        <taxon>Pseudomonadati</taxon>
        <taxon>Bacteroidota</taxon>
        <taxon>Bacteroidia</taxon>
        <taxon>Bacteroidales</taxon>
        <taxon>Rikenellaceae</taxon>
        <taxon>Alistipes</taxon>
    </lineage>
</organism>
<evidence type="ECO:0000313" key="1">
    <source>
        <dbReference type="EMBL" id="UWN56171.1"/>
    </source>
</evidence>
<protein>
    <submittedName>
        <fullName evidence="1">Phage terminase large subunit</fullName>
    </submittedName>
</protein>
<dbReference type="Gene3D" id="3.40.50.300">
    <property type="entry name" value="P-loop containing nucleotide triphosphate hydrolases"/>
    <property type="match status" value="1"/>
</dbReference>
<dbReference type="Pfam" id="PF03237">
    <property type="entry name" value="Terminase_6N"/>
    <property type="match status" value="1"/>
</dbReference>
<gene>
    <name evidence="1" type="primary">terL</name>
    <name evidence="1" type="ORF">NQ491_05720</name>
</gene>
<dbReference type="RefSeq" id="WP_019245942.1">
    <property type="nucleotide sequence ID" value="NZ_CAPH01000013.1"/>
</dbReference>
<proteinExistence type="predicted"/>
<accession>A0ABY5UVN4</accession>
<dbReference type="EMBL" id="CP102294">
    <property type="protein sequence ID" value="UWN56171.1"/>
    <property type="molecule type" value="Genomic_DNA"/>
</dbReference>
<dbReference type="NCBIfam" id="TIGR01630">
    <property type="entry name" value="psiM2_ORF9"/>
    <property type="match status" value="1"/>
</dbReference>
<evidence type="ECO:0000313" key="2">
    <source>
        <dbReference type="Proteomes" id="UP001059295"/>
    </source>
</evidence>
<dbReference type="Proteomes" id="UP001059295">
    <property type="component" value="Chromosome"/>
</dbReference>
<name>A0ABY5UVN4_9BACT</name>
<dbReference type="InterPro" id="IPR027417">
    <property type="entry name" value="P-loop_NTPase"/>
</dbReference>